<comment type="caution">
    <text evidence="1">The sequence shown here is derived from an EMBL/GenBank/DDBJ whole genome shotgun (WGS) entry which is preliminary data.</text>
</comment>
<organism evidence="1 2">
    <name type="scientific">Macrococcoides caseolyticum</name>
    <dbReference type="NCBI Taxonomy" id="69966"/>
    <lineage>
        <taxon>Bacteria</taxon>
        <taxon>Bacillati</taxon>
        <taxon>Bacillota</taxon>
        <taxon>Bacilli</taxon>
        <taxon>Bacillales</taxon>
        <taxon>Staphylococcaceae</taxon>
        <taxon>Macrococcoides</taxon>
    </lineage>
</organism>
<dbReference type="Proteomes" id="UP000233606">
    <property type="component" value="Unassembled WGS sequence"/>
</dbReference>
<dbReference type="EMBL" id="PIWU01000026">
    <property type="protein sequence ID" value="PKE55503.1"/>
    <property type="molecule type" value="Genomic_DNA"/>
</dbReference>
<evidence type="ECO:0000313" key="2">
    <source>
        <dbReference type="Proteomes" id="UP000233606"/>
    </source>
</evidence>
<evidence type="ECO:0000313" key="1">
    <source>
        <dbReference type="EMBL" id="PKE55503.1"/>
    </source>
</evidence>
<name>A0ACC9MPD2_9STAP</name>
<sequence length="127" mass="14761">MKYIIKHIMLIRILSLIPFVIVGMLIPVTDYFMLSFIGFIYTFGVFQIFLTILENKYKAINQHIFKRNVVIRIVHFVIISIFACTIFALTDMYNNPMIVLPFILLTALSGGYIDHLDKKNTKILKSL</sequence>
<keyword evidence="2" id="KW-1185">Reference proteome</keyword>
<gene>
    <name evidence="1" type="ORF">CW682_11600</name>
</gene>
<accession>A0ACC9MPD2</accession>
<proteinExistence type="predicted"/>
<reference evidence="1" key="1">
    <citation type="submission" date="2017-12" db="EMBL/GenBank/DDBJ databases">
        <title>Genomics of Macrococcus caseolyticus.</title>
        <authorList>
            <person name="MacFadyen A.C."/>
            <person name="Paterson G.K."/>
        </authorList>
    </citation>
    <scope>NUCLEOTIDE SEQUENCE</scope>
    <source>
        <strain evidence="1">5459_5_49</strain>
    </source>
</reference>
<protein>
    <submittedName>
        <fullName evidence="1">Uncharacterized protein</fullName>
    </submittedName>
</protein>